<dbReference type="Pfam" id="PF17921">
    <property type="entry name" value="Integrase_H2C2"/>
    <property type="match status" value="1"/>
</dbReference>
<organism evidence="2 3">
    <name type="scientific">Mugilogobius chulae</name>
    <name type="common">yellowstripe goby</name>
    <dbReference type="NCBI Taxonomy" id="88201"/>
    <lineage>
        <taxon>Eukaryota</taxon>
        <taxon>Metazoa</taxon>
        <taxon>Chordata</taxon>
        <taxon>Craniata</taxon>
        <taxon>Vertebrata</taxon>
        <taxon>Euteleostomi</taxon>
        <taxon>Actinopterygii</taxon>
        <taxon>Neopterygii</taxon>
        <taxon>Teleostei</taxon>
        <taxon>Neoteleostei</taxon>
        <taxon>Acanthomorphata</taxon>
        <taxon>Gobiaria</taxon>
        <taxon>Gobiiformes</taxon>
        <taxon>Gobioidei</taxon>
        <taxon>Gobiidae</taxon>
        <taxon>Gobionellinae</taxon>
        <taxon>Mugilogobius</taxon>
    </lineage>
</organism>
<feature type="domain" description="Integrase catalytic" evidence="1">
    <location>
        <begin position="692"/>
        <end position="879"/>
    </location>
</feature>
<dbReference type="EMBL" id="JBBPFD010000453">
    <property type="protein sequence ID" value="KAK7878865.1"/>
    <property type="molecule type" value="Genomic_DNA"/>
</dbReference>
<dbReference type="InterPro" id="IPR041588">
    <property type="entry name" value="Integrase_H2C2"/>
</dbReference>
<dbReference type="AlphaFoldDB" id="A0AAW0MGF7"/>
<dbReference type="InterPro" id="IPR043502">
    <property type="entry name" value="DNA/RNA_pol_sf"/>
</dbReference>
<dbReference type="Proteomes" id="UP001460270">
    <property type="component" value="Unassembled WGS sequence"/>
</dbReference>
<gene>
    <name evidence="2" type="ORF">WMY93_034256</name>
</gene>
<dbReference type="Pfam" id="PF05380">
    <property type="entry name" value="Peptidase_A17"/>
    <property type="match status" value="1"/>
</dbReference>
<dbReference type="PANTHER" id="PTHR47331">
    <property type="entry name" value="PHD-TYPE DOMAIN-CONTAINING PROTEIN"/>
    <property type="match status" value="1"/>
</dbReference>
<name>A0AAW0MGF7_9GOBI</name>
<accession>A0AAW0MGF7</accession>
<evidence type="ECO:0000313" key="2">
    <source>
        <dbReference type="EMBL" id="KAK7878865.1"/>
    </source>
</evidence>
<dbReference type="InterPro" id="IPR008042">
    <property type="entry name" value="Retrotrans_Pao"/>
</dbReference>
<dbReference type="GO" id="GO:0003676">
    <property type="term" value="F:nucleic acid binding"/>
    <property type="evidence" value="ECO:0007669"/>
    <property type="project" value="InterPro"/>
</dbReference>
<dbReference type="Pfam" id="PF18701">
    <property type="entry name" value="DUF5641"/>
    <property type="match status" value="1"/>
</dbReference>
<dbReference type="GO" id="GO:0015074">
    <property type="term" value="P:DNA integration"/>
    <property type="evidence" value="ECO:0007669"/>
    <property type="project" value="InterPro"/>
</dbReference>
<keyword evidence="3" id="KW-1185">Reference proteome</keyword>
<dbReference type="InterPro" id="IPR000477">
    <property type="entry name" value="RT_dom"/>
</dbReference>
<evidence type="ECO:0000313" key="3">
    <source>
        <dbReference type="Proteomes" id="UP001460270"/>
    </source>
</evidence>
<dbReference type="InterPro" id="IPR036397">
    <property type="entry name" value="RNaseH_sf"/>
</dbReference>
<protein>
    <recommendedName>
        <fullName evidence="1">Integrase catalytic domain-containing protein</fullName>
    </recommendedName>
</protein>
<comment type="caution">
    <text evidence="2">The sequence shown here is derived from an EMBL/GenBank/DDBJ whole genome shotgun (WGS) entry which is preliminary data.</text>
</comment>
<dbReference type="SUPFAM" id="SSF53098">
    <property type="entry name" value="Ribonuclease H-like"/>
    <property type="match status" value="1"/>
</dbReference>
<dbReference type="PROSITE" id="PS50994">
    <property type="entry name" value="INTEGRASE"/>
    <property type="match status" value="1"/>
</dbReference>
<dbReference type="InterPro" id="IPR012337">
    <property type="entry name" value="RNaseH-like_sf"/>
</dbReference>
<sequence length="997" mass="114920">YKGESLNEQLLQGPDLTSSLIGVVTRFRKEPVVIMGDIESMFHQVRVPPEDADLLRFLWWPQGDLTQPSCEFRMRVHLFGATSSPSCANFALRKCADDYGHEFKDETVDKVYHCFYVDDCLVSVAAEEEALILCHELVSLCAKGGFCLTKWLSNRTAVLDSIPEARKAKGVKQWDLEREFLPIERVLGVEWCIRSDTFKFKIVLKNRPLTRRGILSTVSSIYDPLGMLSPVVLKAKKLLRDLCKRRIGWDDQIPETVSTEWLKWLQGLHLLDKFEMCRCLKPVEFGNVITAQLHHFCDASEEGYGTVTYLLQQNESLQRHSAFIMGKARVAPLKTVTIPRMELIAATMASRMDVLWRKELHMSLQDSVFWSDSASVLKYIKNETSRFKIFVANRVSEILKSSRPEQWRYVDTASNPADAASRGVKVEAFLKNEMWPSGPPFIRRPVTEWPENPESVEHLSQDDPELKKIVTVNAVQAEEDPMTHLVHHYSSWFRLKKAVAWWLRYMEWLWLCSKRRKELSTQNQLRLNMDQEMSVFKRKLVQRALTVENIDKAEMTIIKFCQRKRFPEEFLCLEKSQNIKKNSRLYKLSPKLEDGMLRVGGRLSKSSLPLESKHPIILAKDLHISTLLLRSIHQQVGHSGRNHMLSKLREKYWITGVSTAIRSVLSKCTTCRRLNAAPVYQQMADLPTERLKPDEPPFTRVGVDYFGPFEVRSRRSTVKRYGVIFTCLALRAIHIEVAPSLSTDSFINALRRFIARRGQVRELRSDNGTNFVGAERELKMAIEQWNQAQVHEVLLQKGIKWSFNPPAGSHHGGSWERLIRSVRKVLNSTLKVQNLDEEGLHTVLCEVEAILNSRPITKASTDPNDLEALTPNHLLLLKGQPSLPPGEFQASDLYTQRRWKQVQYISDLFWKRWTKEYLPLLQEKQRWTGVQRNLVVGDLILLMDSTAPRNSWIMGRIVQTYPDRKGFVRQVRIKTKTSCLDRPISKVCLLLESEEAA</sequence>
<dbReference type="Gene3D" id="3.30.420.10">
    <property type="entry name" value="Ribonuclease H-like superfamily/Ribonuclease H"/>
    <property type="match status" value="1"/>
</dbReference>
<feature type="non-terminal residue" evidence="2">
    <location>
        <position position="1"/>
    </location>
</feature>
<dbReference type="Pfam" id="PF00078">
    <property type="entry name" value="RVT_1"/>
    <property type="match status" value="1"/>
</dbReference>
<dbReference type="SUPFAM" id="SSF56672">
    <property type="entry name" value="DNA/RNA polymerases"/>
    <property type="match status" value="1"/>
</dbReference>
<dbReference type="Gene3D" id="1.10.340.70">
    <property type="match status" value="1"/>
</dbReference>
<dbReference type="InterPro" id="IPR001584">
    <property type="entry name" value="Integrase_cat-core"/>
</dbReference>
<dbReference type="InterPro" id="IPR040676">
    <property type="entry name" value="DUF5641"/>
</dbReference>
<dbReference type="PANTHER" id="PTHR47331:SF1">
    <property type="entry name" value="GAG-LIKE PROTEIN"/>
    <property type="match status" value="1"/>
</dbReference>
<proteinExistence type="predicted"/>
<evidence type="ECO:0000259" key="1">
    <source>
        <dbReference type="PROSITE" id="PS50994"/>
    </source>
</evidence>
<reference evidence="3" key="1">
    <citation type="submission" date="2024-04" db="EMBL/GenBank/DDBJ databases">
        <title>Salinicola lusitanus LLJ914,a marine bacterium isolated from the Okinawa Trough.</title>
        <authorList>
            <person name="Li J."/>
        </authorList>
    </citation>
    <scope>NUCLEOTIDE SEQUENCE [LARGE SCALE GENOMIC DNA]</scope>
</reference>